<dbReference type="NCBIfam" id="TIGR01543">
    <property type="entry name" value="proheadase_HK97"/>
    <property type="match status" value="1"/>
</dbReference>
<feature type="domain" description="Prohead serine protease" evidence="4">
    <location>
        <begin position="13"/>
        <end position="146"/>
    </location>
</feature>
<keyword evidence="3" id="KW-0378">Hydrolase</keyword>
<comment type="caution">
    <text evidence="5">The sequence shown here is derived from an EMBL/GenBank/DDBJ whole genome shotgun (WGS) entry which is preliminary data.</text>
</comment>
<keyword evidence="2" id="KW-0645">Protease</keyword>
<gene>
    <name evidence="5" type="ORF">DL1_11435</name>
</gene>
<dbReference type="GO" id="GO:0006508">
    <property type="term" value="P:proteolysis"/>
    <property type="evidence" value="ECO:0007669"/>
    <property type="project" value="UniProtKB-KW"/>
</dbReference>
<sequence>MERAFIETKLLASDEGAISGLAWKFATPDRVGDVIEKGAFAGAPLPLPMLFGHDQNEPVGVWTKATEEEDGLHLSGSLMVKDVERAREVRALVQAGAVRGISIGFITRKALARKGGGRTIKSLELLEASLVVIPAHPGARVTSAKDAVSALRIAVALQRATAQLTRNT</sequence>
<dbReference type="OrthoDB" id="9804926at2"/>
<evidence type="ECO:0000256" key="1">
    <source>
        <dbReference type="ARBA" id="ARBA00022612"/>
    </source>
</evidence>
<organism evidence="5 6">
    <name type="scientific">Thioclava dalianensis</name>
    <dbReference type="NCBI Taxonomy" id="1185766"/>
    <lineage>
        <taxon>Bacteria</taxon>
        <taxon>Pseudomonadati</taxon>
        <taxon>Pseudomonadota</taxon>
        <taxon>Alphaproteobacteria</taxon>
        <taxon>Rhodobacterales</taxon>
        <taxon>Paracoccaceae</taxon>
        <taxon>Thioclava</taxon>
    </lineage>
</organism>
<evidence type="ECO:0000259" key="4">
    <source>
        <dbReference type="Pfam" id="PF04586"/>
    </source>
</evidence>
<evidence type="ECO:0000313" key="5">
    <source>
        <dbReference type="EMBL" id="KEP68531.1"/>
    </source>
</evidence>
<evidence type="ECO:0000256" key="3">
    <source>
        <dbReference type="ARBA" id="ARBA00022801"/>
    </source>
</evidence>
<dbReference type="EMBL" id="JHEH01000030">
    <property type="protein sequence ID" value="KEP68531.1"/>
    <property type="molecule type" value="Genomic_DNA"/>
</dbReference>
<dbReference type="Pfam" id="PF04586">
    <property type="entry name" value="Peptidase_S78"/>
    <property type="match status" value="1"/>
</dbReference>
<protein>
    <submittedName>
        <fullName evidence="5">Peptidase U35</fullName>
    </submittedName>
</protein>
<keyword evidence="1" id="KW-1188">Viral release from host cell</keyword>
<dbReference type="InterPro" id="IPR054613">
    <property type="entry name" value="Peptidase_S78_dom"/>
</dbReference>
<dbReference type="RefSeq" id="WP_038068401.1">
    <property type="nucleotide sequence ID" value="NZ_FOVB01000017.1"/>
</dbReference>
<dbReference type="eggNOG" id="COG3740">
    <property type="taxonomic scope" value="Bacteria"/>
</dbReference>
<reference evidence="5 6" key="1">
    <citation type="submission" date="2014-03" db="EMBL/GenBank/DDBJ databases">
        <title>The draft genome sequence of Thioclava dalianensis DLFJ1-1.</title>
        <authorList>
            <person name="Lai Q."/>
            <person name="Shao Z."/>
        </authorList>
    </citation>
    <scope>NUCLEOTIDE SEQUENCE [LARGE SCALE GENOMIC DNA]</scope>
    <source>
        <strain evidence="5 6">DLFJ1-1</strain>
    </source>
</reference>
<evidence type="ECO:0000256" key="2">
    <source>
        <dbReference type="ARBA" id="ARBA00022670"/>
    </source>
</evidence>
<dbReference type="AlphaFoldDB" id="A0A074T9Q0"/>
<dbReference type="GO" id="GO:0008233">
    <property type="term" value="F:peptidase activity"/>
    <property type="evidence" value="ECO:0007669"/>
    <property type="project" value="UniProtKB-KW"/>
</dbReference>
<evidence type="ECO:0000313" key="6">
    <source>
        <dbReference type="Proteomes" id="UP000027725"/>
    </source>
</evidence>
<keyword evidence="6" id="KW-1185">Reference proteome</keyword>
<proteinExistence type="predicted"/>
<dbReference type="InterPro" id="IPR006433">
    <property type="entry name" value="Prohead_protease"/>
</dbReference>
<accession>A0A074T9Q0</accession>
<name>A0A074T9Q0_9RHOB</name>
<dbReference type="STRING" id="1185766.SAMN05216224_11710"/>
<dbReference type="Proteomes" id="UP000027725">
    <property type="component" value="Unassembled WGS sequence"/>
</dbReference>